<dbReference type="PANTHER" id="PTHR11264:SF0">
    <property type="entry name" value="URACIL-DNA GLYCOSYLASE"/>
    <property type="match status" value="1"/>
</dbReference>
<dbReference type="Proteomes" id="UP000235598">
    <property type="component" value="Unassembled WGS sequence"/>
</dbReference>
<gene>
    <name evidence="1" type="ORF">CJ199_16660</name>
</gene>
<dbReference type="InterPro" id="IPR036895">
    <property type="entry name" value="Uracil-DNA_glycosylase-like_sf"/>
</dbReference>
<dbReference type="GO" id="GO:0004844">
    <property type="term" value="F:uracil DNA N-glycosylase activity"/>
    <property type="evidence" value="ECO:0007669"/>
    <property type="project" value="InterPro"/>
</dbReference>
<sequence length="76" mass="8029">LEDDLGIAPAEHADLSAWQRQGVMLLNRVLTVRAGDAGSHRGMGWEAVTEQAVRALAGRGGPLVAVLWGRPALLFG</sequence>
<dbReference type="EMBL" id="PNHK01000881">
    <property type="protein sequence ID" value="PMC96159.1"/>
    <property type="molecule type" value="Genomic_DNA"/>
</dbReference>
<feature type="non-terminal residue" evidence="1">
    <location>
        <position position="76"/>
    </location>
</feature>
<dbReference type="SUPFAM" id="SSF52141">
    <property type="entry name" value="Uracil-DNA glycosylase-like"/>
    <property type="match status" value="1"/>
</dbReference>
<dbReference type="GO" id="GO:0097510">
    <property type="term" value="P:base-excision repair, AP site formation via deaminated base removal"/>
    <property type="evidence" value="ECO:0007669"/>
    <property type="project" value="TreeGrafter"/>
</dbReference>
<name>A0A2N6VAH1_9MICO</name>
<proteinExistence type="predicted"/>
<comment type="caution">
    <text evidence="1">The sequence shown here is derived from an EMBL/GenBank/DDBJ whole genome shotgun (WGS) entry which is preliminary data.</text>
</comment>
<feature type="non-terminal residue" evidence="1">
    <location>
        <position position="1"/>
    </location>
</feature>
<dbReference type="Gene3D" id="3.40.470.10">
    <property type="entry name" value="Uracil-DNA glycosylase-like domain"/>
    <property type="match status" value="1"/>
</dbReference>
<dbReference type="AlphaFoldDB" id="A0A2N6VAH1"/>
<dbReference type="PANTHER" id="PTHR11264">
    <property type="entry name" value="URACIL-DNA GLYCOSYLASE"/>
    <property type="match status" value="1"/>
</dbReference>
<accession>A0A2N6VAH1</accession>
<dbReference type="InterPro" id="IPR002043">
    <property type="entry name" value="UDG_fam1"/>
</dbReference>
<evidence type="ECO:0000313" key="1">
    <source>
        <dbReference type="EMBL" id="PMC96159.1"/>
    </source>
</evidence>
<organism evidence="1 2">
    <name type="scientific">Brevibacterium paucivorans</name>
    <dbReference type="NCBI Taxonomy" id="170994"/>
    <lineage>
        <taxon>Bacteria</taxon>
        <taxon>Bacillati</taxon>
        <taxon>Actinomycetota</taxon>
        <taxon>Actinomycetes</taxon>
        <taxon>Micrococcales</taxon>
        <taxon>Brevibacteriaceae</taxon>
        <taxon>Brevibacterium</taxon>
    </lineage>
</organism>
<evidence type="ECO:0000313" key="2">
    <source>
        <dbReference type="Proteomes" id="UP000235598"/>
    </source>
</evidence>
<reference evidence="1 2" key="1">
    <citation type="submission" date="2017-09" db="EMBL/GenBank/DDBJ databases">
        <title>Bacterial strain isolated from the female urinary microbiota.</title>
        <authorList>
            <person name="Thomas-White K."/>
            <person name="Kumar N."/>
            <person name="Forster S."/>
            <person name="Putonti C."/>
            <person name="Lawley T."/>
            <person name="Wolfe A.J."/>
        </authorList>
    </citation>
    <scope>NUCLEOTIDE SEQUENCE [LARGE SCALE GENOMIC DNA]</scope>
    <source>
        <strain evidence="1 2">UMB1301</strain>
    </source>
</reference>
<protein>
    <submittedName>
        <fullName evidence="1">Uracil-DNA glycosylase</fullName>
    </submittedName>
</protein>